<comment type="similarity">
    <text evidence="1">Belongs to the protein disulfide isomerase family.</text>
</comment>
<dbReference type="Gene3D" id="3.40.30.10">
    <property type="entry name" value="Glutaredoxin"/>
    <property type="match status" value="1"/>
</dbReference>
<dbReference type="InterPro" id="IPR036249">
    <property type="entry name" value="Thioredoxin-like_sf"/>
</dbReference>
<name>A0A7J6NLA0_PEROL</name>
<evidence type="ECO:0000256" key="1">
    <source>
        <dbReference type="ARBA" id="ARBA00006347"/>
    </source>
</evidence>
<evidence type="ECO:0000313" key="5">
    <source>
        <dbReference type="Proteomes" id="UP000541610"/>
    </source>
</evidence>
<sequence length="199" mass="22486">MTLSSSSFPHPNGGDNHTPSSSFRMVEYYAKECYHCQHLSPIWKAAVNEWNNTHHHHHQQQQQQHPKVVHWVQRECYGDNWKAGKDNTICKMEHVNAFPDIRLYHVSGDENGTVLHTWKYDGERSVPGLLGFINKHISNTTVDDDKTVHKGVNSIGGVRVSGGTVSSSPSMLGILPTTSVRRIIPQDEHDKHALYASFI</sequence>
<protein>
    <recommendedName>
        <fullName evidence="6">Thioredoxin domain-containing protein</fullName>
    </recommendedName>
</protein>
<dbReference type="PANTHER" id="PTHR45672:SF3">
    <property type="entry name" value="THIOREDOXIN DOMAIN-CONTAINING PROTEIN 5"/>
    <property type="match status" value="1"/>
</dbReference>
<dbReference type="PANTHER" id="PTHR45672">
    <property type="entry name" value="PROTEIN DISULFIDE-ISOMERASE C17H9.14C-RELATED"/>
    <property type="match status" value="1"/>
</dbReference>
<dbReference type="GO" id="GO:0005783">
    <property type="term" value="C:endoplasmic reticulum"/>
    <property type="evidence" value="ECO:0007669"/>
    <property type="project" value="TreeGrafter"/>
</dbReference>
<feature type="region of interest" description="Disordered" evidence="3">
    <location>
        <begin position="1"/>
        <end position="20"/>
    </location>
</feature>
<evidence type="ECO:0000313" key="4">
    <source>
        <dbReference type="EMBL" id="KAF4684280.1"/>
    </source>
</evidence>
<keyword evidence="2" id="KW-0732">Signal</keyword>
<dbReference type="EMBL" id="JABANP010000320">
    <property type="protein sequence ID" value="KAF4684280.1"/>
    <property type="molecule type" value="Genomic_DNA"/>
</dbReference>
<gene>
    <name evidence="4" type="ORF">FOZ60_008090</name>
</gene>
<comment type="caution">
    <text evidence="4">The sequence shown here is derived from an EMBL/GenBank/DDBJ whole genome shotgun (WGS) entry which is preliminary data.</text>
</comment>
<dbReference type="Proteomes" id="UP000541610">
    <property type="component" value="Unassembled WGS sequence"/>
</dbReference>
<dbReference type="InterPro" id="IPR051063">
    <property type="entry name" value="PDI"/>
</dbReference>
<dbReference type="GO" id="GO:0006457">
    <property type="term" value="P:protein folding"/>
    <property type="evidence" value="ECO:0007669"/>
    <property type="project" value="TreeGrafter"/>
</dbReference>
<dbReference type="OrthoDB" id="10264505at2759"/>
<accession>A0A7J6NLA0</accession>
<dbReference type="GO" id="GO:0003756">
    <property type="term" value="F:protein disulfide isomerase activity"/>
    <property type="evidence" value="ECO:0007669"/>
    <property type="project" value="TreeGrafter"/>
</dbReference>
<dbReference type="AlphaFoldDB" id="A0A7J6NLA0"/>
<evidence type="ECO:0000256" key="3">
    <source>
        <dbReference type="SAM" id="MobiDB-lite"/>
    </source>
</evidence>
<dbReference type="SUPFAM" id="SSF52833">
    <property type="entry name" value="Thioredoxin-like"/>
    <property type="match status" value="1"/>
</dbReference>
<dbReference type="CDD" id="cd02961">
    <property type="entry name" value="PDI_a_family"/>
    <property type="match status" value="1"/>
</dbReference>
<evidence type="ECO:0000256" key="2">
    <source>
        <dbReference type="ARBA" id="ARBA00022729"/>
    </source>
</evidence>
<organism evidence="4 5">
    <name type="scientific">Perkinsus olseni</name>
    <name type="common">Perkinsus atlanticus</name>
    <dbReference type="NCBI Taxonomy" id="32597"/>
    <lineage>
        <taxon>Eukaryota</taxon>
        <taxon>Sar</taxon>
        <taxon>Alveolata</taxon>
        <taxon>Perkinsozoa</taxon>
        <taxon>Perkinsea</taxon>
        <taxon>Perkinsida</taxon>
        <taxon>Perkinsidae</taxon>
        <taxon>Perkinsus</taxon>
    </lineage>
</organism>
<reference evidence="4 5" key="1">
    <citation type="submission" date="2020-04" db="EMBL/GenBank/DDBJ databases">
        <title>Perkinsus olseni comparative genomics.</title>
        <authorList>
            <person name="Bogema D.R."/>
        </authorList>
    </citation>
    <scope>NUCLEOTIDE SEQUENCE [LARGE SCALE GENOMIC DNA]</scope>
    <source>
        <strain evidence="4">00978-12</strain>
    </source>
</reference>
<proteinExistence type="inferred from homology"/>
<evidence type="ECO:0008006" key="6">
    <source>
        <dbReference type="Google" id="ProtNLM"/>
    </source>
</evidence>